<accession>A0A1H8EYT6</accession>
<dbReference type="InterPro" id="IPR011646">
    <property type="entry name" value="KAP_P-loop"/>
</dbReference>
<dbReference type="PANTHER" id="PTHR22674:SF6">
    <property type="entry name" value="NTPASE KAP FAMILY P-LOOP DOMAIN-CONTAINING PROTEIN 1"/>
    <property type="match status" value="1"/>
</dbReference>
<dbReference type="OrthoDB" id="88903at2"/>
<reference evidence="4 5" key="1">
    <citation type="submission" date="2016-10" db="EMBL/GenBank/DDBJ databases">
        <authorList>
            <person name="de Groot N.N."/>
        </authorList>
    </citation>
    <scope>NUCLEOTIDE SEQUENCE [LARGE SCALE GENOMIC DNA]</scope>
    <source>
        <strain evidence="4 5">Nm22</strain>
    </source>
</reference>
<evidence type="ECO:0000256" key="2">
    <source>
        <dbReference type="SAM" id="Phobius"/>
    </source>
</evidence>
<dbReference type="RefSeq" id="WP_090631593.1">
    <property type="nucleotide sequence ID" value="NZ_FOCP01000011.1"/>
</dbReference>
<dbReference type="PANTHER" id="PTHR22674">
    <property type="entry name" value="NTPASE, KAP FAMILY P-LOOP DOMAIN-CONTAINING 1"/>
    <property type="match status" value="1"/>
</dbReference>
<feature type="compositionally biased region" description="Polar residues" evidence="1">
    <location>
        <begin position="292"/>
        <end position="306"/>
    </location>
</feature>
<dbReference type="EMBL" id="FOCP01000011">
    <property type="protein sequence ID" value="SEN24653.1"/>
    <property type="molecule type" value="Genomic_DNA"/>
</dbReference>
<dbReference type="AlphaFoldDB" id="A0A1H8EYT6"/>
<feature type="domain" description="KAP NTPase" evidence="3">
    <location>
        <begin position="146"/>
        <end position="355"/>
    </location>
</feature>
<feature type="transmembrane region" description="Helical" evidence="2">
    <location>
        <begin position="36"/>
        <end position="55"/>
    </location>
</feature>
<organism evidence="4 5">
    <name type="scientific">Nitrosomonas marina</name>
    <dbReference type="NCBI Taxonomy" id="917"/>
    <lineage>
        <taxon>Bacteria</taxon>
        <taxon>Pseudomonadati</taxon>
        <taxon>Pseudomonadota</taxon>
        <taxon>Betaproteobacteria</taxon>
        <taxon>Nitrosomonadales</taxon>
        <taxon>Nitrosomonadaceae</taxon>
        <taxon>Nitrosomonas</taxon>
    </lineage>
</organism>
<dbReference type="Proteomes" id="UP000199459">
    <property type="component" value="Unassembled WGS sequence"/>
</dbReference>
<gene>
    <name evidence="4" type="ORF">SAMN05216325_11128</name>
</gene>
<dbReference type="Pfam" id="PF07693">
    <property type="entry name" value="KAP_NTPase"/>
    <property type="match status" value="1"/>
</dbReference>
<dbReference type="InterPro" id="IPR052754">
    <property type="entry name" value="NTPase_KAP_P-loop"/>
</dbReference>
<keyword evidence="2" id="KW-1133">Transmembrane helix</keyword>
<keyword evidence="2" id="KW-0812">Transmembrane</keyword>
<feature type="compositionally biased region" description="Basic and acidic residues" evidence="1">
    <location>
        <begin position="277"/>
        <end position="291"/>
    </location>
</feature>
<sequence>MQAGVAREALRGLTADLGWWRRWWLALRFSWQEKPLYLIITLVLVMTLIAAPWAVNWSDVIAFRESWAEGNLDETLLPAGISFAVVYFAGKYFLSFHKLFESPLINEWKRYLSLPDYDACLGTIPVMKRQVDALCRLRLGTGKSRAEQKRLLFVVDDLDRCSHTGVVKTLEAVRLILGIPHVTVIIAIDQRIALASLALHYKELAPHHSLRDPANIARDYLGKVIQLPVQLPVADRETVVSFVDQVLFNEDEQSSQALKPGDVDAESLQSGNGGKETVSEDTQKETAERNEQITQNTAARESSQSPADKPQVIETVEYQFSPSEKEVFKRRIREFGFHNPRQLKRLYNSFNLLRHLKGSDQAGDHMLVLFWLEYLNNLPIDQRKAARKGEVWELVQNHFHQDETRYAAIEREVLPFVLPSLDQAVQQQNESNASVM</sequence>
<keyword evidence="2" id="KW-0472">Membrane</keyword>
<protein>
    <submittedName>
        <fullName evidence="4">KAP family P-loop domain-containing protein</fullName>
    </submittedName>
</protein>
<evidence type="ECO:0000256" key="1">
    <source>
        <dbReference type="SAM" id="MobiDB-lite"/>
    </source>
</evidence>
<feature type="region of interest" description="Disordered" evidence="1">
    <location>
        <begin position="253"/>
        <end position="311"/>
    </location>
</feature>
<evidence type="ECO:0000313" key="4">
    <source>
        <dbReference type="EMBL" id="SEN24653.1"/>
    </source>
</evidence>
<name>A0A1H8EYT6_9PROT</name>
<evidence type="ECO:0000313" key="5">
    <source>
        <dbReference type="Proteomes" id="UP000199459"/>
    </source>
</evidence>
<evidence type="ECO:0000259" key="3">
    <source>
        <dbReference type="Pfam" id="PF07693"/>
    </source>
</evidence>
<proteinExistence type="predicted"/>